<reference evidence="3 4" key="1">
    <citation type="submission" date="2020-08" db="EMBL/GenBank/DDBJ databases">
        <title>Genomic Encyclopedia of Type Strains, Phase IV (KMG-IV): sequencing the most valuable type-strain genomes for metagenomic binning, comparative biology and taxonomic classification.</title>
        <authorList>
            <person name="Goeker M."/>
        </authorList>
    </citation>
    <scope>NUCLEOTIDE SEQUENCE [LARGE SCALE GENOMIC DNA]</scope>
    <source>
        <strain evidence="3 4">YIM 65646</strain>
    </source>
</reference>
<dbReference type="PANTHER" id="PTHR43477">
    <property type="entry name" value="DIHYDROANTICAPSIN 7-DEHYDROGENASE"/>
    <property type="match status" value="1"/>
</dbReference>
<comment type="similarity">
    <text evidence="1">Belongs to the short-chain dehydrogenases/reductases (SDR) family.</text>
</comment>
<name>A0A841G3A7_9ACTN</name>
<dbReference type="SUPFAM" id="SSF51735">
    <property type="entry name" value="NAD(P)-binding Rossmann-fold domains"/>
    <property type="match status" value="1"/>
</dbReference>
<protein>
    <submittedName>
        <fullName evidence="3">NAD(P)-dependent dehydrogenase (Short-subunit alcohol dehydrogenase family)</fullName>
    </submittedName>
</protein>
<organism evidence="3 4">
    <name type="scientific">Phytomonospora endophytica</name>
    <dbReference type="NCBI Taxonomy" id="714109"/>
    <lineage>
        <taxon>Bacteria</taxon>
        <taxon>Bacillati</taxon>
        <taxon>Actinomycetota</taxon>
        <taxon>Actinomycetes</taxon>
        <taxon>Micromonosporales</taxon>
        <taxon>Micromonosporaceae</taxon>
        <taxon>Phytomonospora</taxon>
    </lineage>
</organism>
<gene>
    <name evidence="3" type="ORF">HNR73_007090</name>
</gene>
<dbReference type="Gene3D" id="3.40.50.720">
    <property type="entry name" value="NAD(P)-binding Rossmann-like Domain"/>
    <property type="match status" value="1"/>
</dbReference>
<keyword evidence="4" id="KW-1185">Reference proteome</keyword>
<dbReference type="CDD" id="cd05233">
    <property type="entry name" value="SDR_c"/>
    <property type="match status" value="1"/>
</dbReference>
<accession>A0A841G3A7</accession>
<dbReference type="Pfam" id="PF13561">
    <property type="entry name" value="adh_short_C2"/>
    <property type="match status" value="1"/>
</dbReference>
<dbReference type="PRINTS" id="PR00081">
    <property type="entry name" value="GDHRDH"/>
</dbReference>
<evidence type="ECO:0000313" key="3">
    <source>
        <dbReference type="EMBL" id="MBB6039199.1"/>
    </source>
</evidence>
<evidence type="ECO:0000256" key="2">
    <source>
        <dbReference type="ARBA" id="ARBA00023002"/>
    </source>
</evidence>
<dbReference type="RefSeq" id="WP_184792284.1">
    <property type="nucleotide sequence ID" value="NZ_BONT01000050.1"/>
</dbReference>
<evidence type="ECO:0000313" key="4">
    <source>
        <dbReference type="Proteomes" id="UP000548476"/>
    </source>
</evidence>
<dbReference type="AlphaFoldDB" id="A0A841G3A7"/>
<sequence>MELNGQRALVMGGGSGIGAATARLFAEAGAEVVITGRRADVLADTAAAIGARVRPATVDAASDEDLAAFFADGTTYDHLVLALSGGSGGGPITALALDDLRDGIEAKLIAHVRALKATLPHLAPGGSVTFIGAVSARAALPGTAGLAAINGAVEAMVGPLAAELAPRRVNAVSPGVIDTPWWHALPEEQRQAMFDGFAKALPLGRVGLPEDVARAVVSLATNTYITGTVLEVAGGAQLATAG</sequence>
<evidence type="ECO:0000256" key="1">
    <source>
        <dbReference type="ARBA" id="ARBA00006484"/>
    </source>
</evidence>
<dbReference type="InterPro" id="IPR036291">
    <property type="entry name" value="NAD(P)-bd_dom_sf"/>
</dbReference>
<keyword evidence="2" id="KW-0560">Oxidoreductase</keyword>
<comment type="caution">
    <text evidence="3">The sequence shown here is derived from an EMBL/GenBank/DDBJ whole genome shotgun (WGS) entry which is preliminary data.</text>
</comment>
<dbReference type="EMBL" id="JACHGT010000020">
    <property type="protein sequence ID" value="MBB6039199.1"/>
    <property type="molecule type" value="Genomic_DNA"/>
</dbReference>
<dbReference type="PANTHER" id="PTHR43477:SF1">
    <property type="entry name" value="DIHYDROANTICAPSIN 7-DEHYDROGENASE"/>
    <property type="match status" value="1"/>
</dbReference>
<dbReference type="GO" id="GO:0016491">
    <property type="term" value="F:oxidoreductase activity"/>
    <property type="evidence" value="ECO:0007669"/>
    <property type="project" value="UniProtKB-KW"/>
</dbReference>
<proteinExistence type="inferred from homology"/>
<dbReference type="InterPro" id="IPR002347">
    <property type="entry name" value="SDR_fam"/>
</dbReference>
<dbReference type="InterPro" id="IPR051122">
    <property type="entry name" value="SDR_DHRS6-like"/>
</dbReference>
<dbReference type="Proteomes" id="UP000548476">
    <property type="component" value="Unassembled WGS sequence"/>
</dbReference>